<dbReference type="Pfam" id="PF13546">
    <property type="entry name" value="DDE_5"/>
    <property type="match status" value="1"/>
</dbReference>
<reference evidence="2 3" key="1">
    <citation type="submission" date="2018-03" db="EMBL/GenBank/DDBJ databases">
        <title>Novel Streptomyces sp. from soil.</title>
        <authorList>
            <person name="Tan G.Y.A."/>
            <person name="Lee Z.Y."/>
        </authorList>
    </citation>
    <scope>NUCLEOTIDE SEQUENCE [LARGE SCALE GENOMIC DNA]</scope>
    <source>
        <strain evidence="2 3">ST5x</strain>
    </source>
</reference>
<dbReference type="EMBL" id="PVLV01000230">
    <property type="protein sequence ID" value="PRH78194.1"/>
    <property type="molecule type" value="Genomic_DNA"/>
</dbReference>
<dbReference type="PANTHER" id="PTHR33627">
    <property type="entry name" value="TRANSPOSASE"/>
    <property type="match status" value="1"/>
</dbReference>
<organism evidence="2 3">
    <name type="scientific">Streptomyces solincola</name>
    <dbReference type="NCBI Taxonomy" id="2100817"/>
    <lineage>
        <taxon>Bacteria</taxon>
        <taxon>Bacillati</taxon>
        <taxon>Actinomycetota</taxon>
        <taxon>Actinomycetes</taxon>
        <taxon>Kitasatosporales</taxon>
        <taxon>Streptomycetaceae</taxon>
        <taxon>Streptomyces</taxon>
    </lineage>
</organism>
<dbReference type="InterPro" id="IPR038721">
    <property type="entry name" value="IS701-like_DDE_dom"/>
</dbReference>
<dbReference type="InterPro" id="IPR039365">
    <property type="entry name" value="IS701-like"/>
</dbReference>
<dbReference type="AlphaFoldDB" id="A0A2S9PUU8"/>
<dbReference type="OrthoDB" id="3657225at2"/>
<proteinExistence type="predicted"/>
<dbReference type="Proteomes" id="UP000239322">
    <property type="component" value="Unassembled WGS sequence"/>
</dbReference>
<protein>
    <submittedName>
        <fullName evidence="2">Secondary metabolite regulator</fullName>
    </submittedName>
</protein>
<name>A0A2S9PUU8_9ACTN</name>
<comment type="caution">
    <text evidence="2">The sequence shown here is derived from an EMBL/GenBank/DDBJ whole genome shotgun (WGS) entry which is preliminary data.</text>
</comment>
<accession>A0A2S9PUU8</accession>
<sequence length="400" mass="43862">MLDVDAHRSHRTHDIVWSGVADDLVTEYSRRMLMSLPRRDQRENGELYVSGLLSLTSRKSMRSIASTCGGGAVEQRLHHFISKSSWDWVPVRRALAADLDQALDPLAWVVKPMVVIKAGEHTVGVTESFVPQMGRVVNNQRAYSLWLANDTHSTPVNSRLRLCAAWLADAERRRRAEIPPGIIADDDVPSAAAVALELRGWGLRPRPVVAEAREEDVTALVGHFSAAGVPFVLRIGGATRLIPRRAMREGRAVRMVSAQHLAEGADVRSSQVRWAATGPDGQTARVTSTDVVLSPGPGTPLLRLVGAQRPGDRRTRELWLSNMTEAPAGLVVRLGRLTERVDRDFTDIGTKTGATDFEGRTFAGWHRHTTLSAVAQAIVTVSAVRDQALEPPRGESLQYV</sequence>
<feature type="domain" description="Transposase IS701-like DDE" evidence="1">
    <location>
        <begin position="32"/>
        <end position="244"/>
    </location>
</feature>
<dbReference type="PANTHER" id="PTHR33627:SF1">
    <property type="entry name" value="TRANSPOSASE"/>
    <property type="match status" value="1"/>
</dbReference>
<evidence type="ECO:0000313" key="2">
    <source>
        <dbReference type="EMBL" id="PRH78194.1"/>
    </source>
</evidence>
<evidence type="ECO:0000313" key="3">
    <source>
        <dbReference type="Proteomes" id="UP000239322"/>
    </source>
</evidence>
<evidence type="ECO:0000259" key="1">
    <source>
        <dbReference type="Pfam" id="PF13546"/>
    </source>
</evidence>
<keyword evidence="3" id="KW-1185">Reference proteome</keyword>
<gene>
    <name evidence="2" type="ORF">C6N75_16210</name>
</gene>